<keyword evidence="1" id="KW-0472">Membrane</keyword>
<keyword evidence="3" id="KW-1185">Reference proteome</keyword>
<evidence type="ECO:0000313" key="3">
    <source>
        <dbReference type="Proteomes" id="UP000320333"/>
    </source>
</evidence>
<protein>
    <submittedName>
        <fullName evidence="2">Uncharacterized protein</fullName>
    </submittedName>
</protein>
<dbReference type="Proteomes" id="UP000320333">
    <property type="component" value="Unassembled WGS sequence"/>
</dbReference>
<sequence length="246" mass="27681">MSAGPTQDSLLHFSEVPISERGSVWSQMDERGRAGFNTIADYELRTKKVVLDAEVKKCQAEACVKQTTLEWEIQKLQTESKKADRDVELRKVELEMLRKDYPQPPPGAGVAYKSLFQRGSGLPYSYLFLENGFHLRKYNSRANLFRVGLSNITMVAAGTLLHRACIRPTSPTSIKWGFAALLIPFAVGCVVETGLGVTSYLKAVFRGHDVLDEFEEKPPLEPEPEKKEKEWEALHFEDSTDTLADI</sequence>
<keyword evidence="1" id="KW-0812">Transmembrane</keyword>
<proteinExistence type="predicted"/>
<comment type="caution">
    <text evidence="2">The sequence shown here is derived from an EMBL/GenBank/DDBJ whole genome shotgun (WGS) entry which is preliminary data.</text>
</comment>
<dbReference type="OrthoDB" id="2114776at2759"/>
<dbReference type="EMBL" id="QEAP01000389">
    <property type="protein sequence ID" value="TPX67618.1"/>
    <property type="molecule type" value="Genomic_DNA"/>
</dbReference>
<reference evidence="2 3" key="1">
    <citation type="journal article" date="2019" name="Sci. Rep.">
        <title>Comparative genomics of chytrid fungi reveal insights into the obligate biotrophic and pathogenic lifestyle of Synchytrium endobioticum.</title>
        <authorList>
            <person name="van de Vossenberg B.T.L.H."/>
            <person name="Warris S."/>
            <person name="Nguyen H.D.T."/>
            <person name="van Gent-Pelzer M.P.E."/>
            <person name="Joly D.L."/>
            <person name="van de Geest H.C."/>
            <person name="Bonants P.J.M."/>
            <person name="Smith D.S."/>
            <person name="Levesque C.A."/>
            <person name="van der Lee T.A.J."/>
        </authorList>
    </citation>
    <scope>NUCLEOTIDE SEQUENCE [LARGE SCALE GENOMIC DNA]</scope>
    <source>
        <strain evidence="2 3">CBS 675.73</strain>
    </source>
</reference>
<feature type="transmembrane region" description="Helical" evidence="1">
    <location>
        <begin position="144"/>
        <end position="164"/>
    </location>
</feature>
<dbReference type="AlphaFoldDB" id="A0A507EWS0"/>
<gene>
    <name evidence="2" type="ORF">CcCBS67573_g07449</name>
</gene>
<organism evidence="2 3">
    <name type="scientific">Chytriomyces confervae</name>
    <dbReference type="NCBI Taxonomy" id="246404"/>
    <lineage>
        <taxon>Eukaryota</taxon>
        <taxon>Fungi</taxon>
        <taxon>Fungi incertae sedis</taxon>
        <taxon>Chytridiomycota</taxon>
        <taxon>Chytridiomycota incertae sedis</taxon>
        <taxon>Chytridiomycetes</taxon>
        <taxon>Chytridiales</taxon>
        <taxon>Chytriomycetaceae</taxon>
        <taxon>Chytriomyces</taxon>
    </lineage>
</organism>
<evidence type="ECO:0000256" key="1">
    <source>
        <dbReference type="SAM" id="Phobius"/>
    </source>
</evidence>
<keyword evidence="1" id="KW-1133">Transmembrane helix</keyword>
<accession>A0A507EWS0</accession>
<feature type="transmembrane region" description="Helical" evidence="1">
    <location>
        <begin position="176"/>
        <end position="197"/>
    </location>
</feature>
<name>A0A507EWS0_9FUNG</name>
<evidence type="ECO:0000313" key="2">
    <source>
        <dbReference type="EMBL" id="TPX67618.1"/>
    </source>
</evidence>